<gene>
    <name evidence="1" type="ORF">GGR32_001525</name>
</gene>
<evidence type="ECO:0000313" key="1">
    <source>
        <dbReference type="EMBL" id="MBB4119229.1"/>
    </source>
</evidence>
<dbReference type="Proteomes" id="UP000553034">
    <property type="component" value="Unassembled WGS sequence"/>
</dbReference>
<evidence type="ECO:0000313" key="2">
    <source>
        <dbReference type="Proteomes" id="UP000553034"/>
    </source>
</evidence>
<reference evidence="1 2" key="1">
    <citation type="submission" date="2020-08" db="EMBL/GenBank/DDBJ databases">
        <title>Genomic Encyclopedia of Type Strains, Phase IV (KMG-IV): sequencing the most valuable type-strain genomes for metagenomic binning, comparative biology and taxonomic classification.</title>
        <authorList>
            <person name="Goeker M."/>
        </authorList>
    </citation>
    <scope>NUCLEOTIDE SEQUENCE [LARGE SCALE GENOMIC DNA]</scope>
    <source>
        <strain evidence="1 2">DSM 29568</strain>
    </source>
</reference>
<accession>A0A840ELI6</accession>
<dbReference type="EMBL" id="JACIFO010000005">
    <property type="protein sequence ID" value="MBB4119229.1"/>
    <property type="molecule type" value="Genomic_DNA"/>
</dbReference>
<organism evidence="1 2">
    <name type="scientific">Mesonia hippocampi</name>
    <dbReference type="NCBI Taxonomy" id="1628250"/>
    <lineage>
        <taxon>Bacteria</taxon>
        <taxon>Pseudomonadati</taxon>
        <taxon>Bacteroidota</taxon>
        <taxon>Flavobacteriia</taxon>
        <taxon>Flavobacteriales</taxon>
        <taxon>Flavobacteriaceae</taxon>
        <taxon>Mesonia</taxon>
    </lineage>
</organism>
<name>A0A840ELI6_9FLAO</name>
<dbReference type="RefSeq" id="WP_183477583.1">
    <property type="nucleotide sequence ID" value="NZ_JACIFO010000005.1"/>
</dbReference>
<proteinExistence type="predicted"/>
<dbReference type="AlphaFoldDB" id="A0A840ELI6"/>
<protein>
    <submittedName>
        <fullName evidence="1">Uncharacterized protein</fullName>
    </submittedName>
</protein>
<comment type="caution">
    <text evidence="1">The sequence shown here is derived from an EMBL/GenBank/DDBJ whole genome shotgun (WGS) entry which is preliminary data.</text>
</comment>
<sequence>MNPFKKILHDEKLPDTLKDKVMGDIELIKLSLDFTDLIAVKYPATLQELFTIKDKNKPDPNKKQS</sequence>
<keyword evidence="2" id="KW-1185">Reference proteome</keyword>